<reference evidence="5 6" key="1">
    <citation type="journal article" date="2024" name="Commun. Biol.">
        <title>Comparative genomic analysis of thermophilic fungi reveals convergent evolutionary adaptations and gene losses.</title>
        <authorList>
            <person name="Steindorff A.S."/>
            <person name="Aguilar-Pontes M.V."/>
            <person name="Robinson A.J."/>
            <person name="Andreopoulos B."/>
            <person name="LaButti K."/>
            <person name="Kuo A."/>
            <person name="Mondo S."/>
            <person name="Riley R."/>
            <person name="Otillar R."/>
            <person name="Haridas S."/>
            <person name="Lipzen A."/>
            <person name="Grimwood J."/>
            <person name="Schmutz J."/>
            <person name="Clum A."/>
            <person name="Reid I.D."/>
            <person name="Moisan M.C."/>
            <person name="Butler G."/>
            <person name="Nguyen T.T.M."/>
            <person name="Dewar K."/>
            <person name="Conant G."/>
            <person name="Drula E."/>
            <person name="Henrissat B."/>
            <person name="Hansel C."/>
            <person name="Singer S."/>
            <person name="Hutchinson M.I."/>
            <person name="de Vries R.P."/>
            <person name="Natvig D.O."/>
            <person name="Powell A.J."/>
            <person name="Tsang A."/>
            <person name="Grigoriev I.V."/>
        </authorList>
    </citation>
    <scope>NUCLEOTIDE SEQUENCE [LARGE SCALE GENOMIC DNA]</scope>
    <source>
        <strain evidence="5 6">ATCC 24622</strain>
    </source>
</reference>
<dbReference type="InterPro" id="IPR000873">
    <property type="entry name" value="AMP-dep_synth/lig_dom"/>
</dbReference>
<evidence type="ECO:0000259" key="3">
    <source>
        <dbReference type="Pfam" id="PF00501"/>
    </source>
</evidence>
<dbReference type="InterPro" id="IPR025110">
    <property type="entry name" value="AMP-bd_C"/>
</dbReference>
<accession>A0ABR3XEV6</accession>
<dbReference type="Pfam" id="PF13193">
    <property type="entry name" value="AMP-binding_C"/>
    <property type="match status" value="1"/>
</dbReference>
<proteinExistence type="inferred from homology"/>
<protein>
    <recommendedName>
        <fullName evidence="7">AMP-dependent synthetase/ligase domain-containing protein</fullName>
    </recommendedName>
</protein>
<evidence type="ECO:0000259" key="4">
    <source>
        <dbReference type="Pfam" id="PF13193"/>
    </source>
</evidence>
<sequence>MALGKIKKTPAAAGAVAATAAGLAYLDAKLHIRKDLHTIRGRARQRAAWARAVREGRTSLYYLVEQRAAELGGREAIWSRSGGCYTWTQLLARAHQYAQWFLAHGVHPGDLVALFMVNSPDFICAWVGLWAVGAAPAMINYYLTGKALIHCLAISSAKIVLVDGDEAARRRIEDVRGEAESRGIAVFDLSANDSEARTEVYRMPTTRPSDELRTRIMASSPMALFYTSGTTGMPKAVPLPVVAGFGHGHSKETRMSFVDPERDRWYVCMPLYHGTGGISTMAQVLSGVTVCVAPRFSASGFWTDVRDSGATWFSYVGETLRYLLAAPPSPLDRQHRVHSIYGNGLRPDVWDRFRERFGIDRVFEFFNSSEGMLALDNPSRNDFTAHAVGHHGFLLRRKYNKYYVPVAIDPETGDIIRDPKTGFATRVPYEVGGEILVAIPFEREFPGYWNDPEATDKKFVRDVFRKGDCYYRTGDALRRDQEGRWYFLDRWKGENVSTAEVSEILGRYPGVIDATVYGVQVPGHDGKAGMAAVYIDPEQRHRFDHRKFLRHARTHLPRYAVPIFLRHVDVPFATHNNKQDKSPLRKEGIHPGKVPETHALFWIEGHGKGDTYIPFTKEHWDALHLGKAKL</sequence>
<dbReference type="Gene3D" id="3.40.50.12780">
    <property type="entry name" value="N-terminal domain of ligase-like"/>
    <property type="match status" value="1"/>
</dbReference>
<dbReference type="PANTHER" id="PTHR43107:SF6">
    <property type="entry name" value="ACYL-COA SYNTHETASE FAMILY PROTEIN (CEFD1), PUTATIVE (AFU_ORTHOLOGUE AFUA_6G03630)-RELATED"/>
    <property type="match status" value="1"/>
</dbReference>
<keyword evidence="6" id="KW-1185">Reference proteome</keyword>
<dbReference type="Pfam" id="PF00501">
    <property type="entry name" value="AMP-binding"/>
    <property type="match status" value="1"/>
</dbReference>
<dbReference type="Gene3D" id="3.30.300.30">
    <property type="match status" value="1"/>
</dbReference>
<feature type="domain" description="AMP-binding enzyme C-terminal" evidence="4">
    <location>
        <begin position="500"/>
        <end position="569"/>
    </location>
</feature>
<dbReference type="InterPro" id="IPR042099">
    <property type="entry name" value="ANL_N_sf"/>
</dbReference>
<gene>
    <name evidence="5" type="ORF">VTK73DRAFT_539</name>
</gene>
<feature type="domain" description="AMP-dependent synthetase/ligase" evidence="3">
    <location>
        <begin position="65"/>
        <end position="449"/>
    </location>
</feature>
<evidence type="ECO:0008006" key="7">
    <source>
        <dbReference type="Google" id="ProtNLM"/>
    </source>
</evidence>
<comment type="similarity">
    <text evidence="1">Belongs to the ATP-dependent AMP-binding enzyme family.</text>
</comment>
<keyword evidence="2" id="KW-0436">Ligase</keyword>
<organism evidence="5 6">
    <name type="scientific">Phialemonium thermophilum</name>
    <dbReference type="NCBI Taxonomy" id="223376"/>
    <lineage>
        <taxon>Eukaryota</taxon>
        <taxon>Fungi</taxon>
        <taxon>Dikarya</taxon>
        <taxon>Ascomycota</taxon>
        <taxon>Pezizomycotina</taxon>
        <taxon>Sordariomycetes</taxon>
        <taxon>Sordariomycetidae</taxon>
        <taxon>Cephalothecales</taxon>
        <taxon>Cephalothecaceae</taxon>
        <taxon>Phialemonium</taxon>
    </lineage>
</organism>
<evidence type="ECO:0000313" key="5">
    <source>
        <dbReference type="EMBL" id="KAL1874212.1"/>
    </source>
</evidence>
<dbReference type="PANTHER" id="PTHR43107">
    <property type="entry name" value="LONG-CHAIN FATTY ACID TRANSPORT PROTEIN"/>
    <property type="match status" value="1"/>
</dbReference>
<dbReference type="PROSITE" id="PS00455">
    <property type="entry name" value="AMP_BINDING"/>
    <property type="match status" value="1"/>
</dbReference>
<evidence type="ECO:0000256" key="1">
    <source>
        <dbReference type="ARBA" id="ARBA00006432"/>
    </source>
</evidence>
<dbReference type="SUPFAM" id="SSF56801">
    <property type="entry name" value="Acetyl-CoA synthetase-like"/>
    <property type="match status" value="1"/>
</dbReference>
<evidence type="ECO:0000313" key="6">
    <source>
        <dbReference type="Proteomes" id="UP001586593"/>
    </source>
</evidence>
<dbReference type="EMBL" id="JAZHXJ010000110">
    <property type="protein sequence ID" value="KAL1874212.1"/>
    <property type="molecule type" value="Genomic_DNA"/>
</dbReference>
<dbReference type="InterPro" id="IPR020845">
    <property type="entry name" value="AMP-binding_CS"/>
</dbReference>
<dbReference type="InterPro" id="IPR045851">
    <property type="entry name" value="AMP-bd_C_sf"/>
</dbReference>
<name>A0ABR3XEV6_9PEZI</name>
<dbReference type="Proteomes" id="UP001586593">
    <property type="component" value="Unassembled WGS sequence"/>
</dbReference>
<comment type="caution">
    <text evidence="5">The sequence shown here is derived from an EMBL/GenBank/DDBJ whole genome shotgun (WGS) entry which is preliminary data.</text>
</comment>
<evidence type="ECO:0000256" key="2">
    <source>
        <dbReference type="ARBA" id="ARBA00022598"/>
    </source>
</evidence>